<keyword evidence="3 6" id="KW-0489">Methyltransferase</keyword>
<dbReference type="InterPro" id="IPR000878">
    <property type="entry name" value="4pyrrol_Mease"/>
</dbReference>
<protein>
    <recommendedName>
        <fullName evidence="6">Ribosomal RNA small subunit methyltransferase I</fullName>
        <ecNumber evidence="6">2.1.1.198</ecNumber>
    </recommendedName>
    <alternativeName>
        <fullName evidence="6">16S rRNA 2'-O-ribose C1402 methyltransferase</fullName>
    </alternativeName>
    <alternativeName>
        <fullName evidence="6">rRNA (cytidine-2'-O-)-methyltransferase RsmI</fullName>
    </alternativeName>
</protein>
<dbReference type="PANTHER" id="PTHR46111">
    <property type="entry name" value="RIBOSOMAL RNA SMALL SUBUNIT METHYLTRANSFERASE I"/>
    <property type="match status" value="1"/>
</dbReference>
<dbReference type="Proteomes" id="UP000189670">
    <property type="component" value="Unassembled WGS sequence"/>
</dbReference>
<dbReference type="FunFam" id="3.40.1010.10:FF:000007">
    <property type="entry name" value="Ribosomal RNA small subunit methyltransferase I"/>
    <property type="match status" value="1"/>
</dbReference>
<dbReference type="NCBIfam" id="TIGR00096">
    <property type="entry name" value="16S rRNA (cytidine(1402)-2'-O)-methyltransferase"/>
    <property type="match status" value="1"/>
</dbReference>
<dbReference type="PANTHER" id="PTHR46111:SF1">
    <property type="entry name" value="RIBOSOMAL RNA SMALL SUBUNIT METHYLTRANSFERASE I"/>
    <property type="match status" value="1"/>
</dbReference>
<dbReference type="AlphaFoldDB" id="A0A1V1PBA0"/>
<organism evidence="8 9">
    <name type="scientific">Candidatus Magnetoglobus multicellularis str. Araruama</name>
    <dbReference type="NCBI Taxonomy" id="890399"/>
    <lineage>
        <taxon>Bacteria</taxon>
        <taxon>Pseudomonadati</taxon>
        <taxon>Thermodesulfobacteriota</taxon>
        <taxon>Desulfobacteria</taxon>
        <taxon>Desulfobacterales</taxon>
        <taxon>Desulfobacteraceae</taxon>
        <taxon>Candidatus Magnetoglobus</taxon>
    </lineage>
</organism>
<evidence type="ECO:0000256" key="3">
    <source>
        <dbReference type="ARBA" id="ARBA00022603"/>
    </source>
</evidence>
<dbReference type="EMBL" id="ATBP01000188">
    <property type="protein sequence ID" value="ETR72056.1"/>
    <property type="molecule type" value="Genomic_DNA"/>
</dbReference>
<dbReference type="HAMAP" id="MF_01877">
    <property type="entry name" value="16SrRNA_methyltr_I"/>
    <property type="match status" value="1"/>
</dbReference>
<feature type="domain" description="Tetrapyrrole methylase" evidence="7">
    <location>
        <begin position="19"/>
        <end position="217"/>
    </location>
</feature>
<dbReference type="PIRSF" id="PIRSF005917">
    <property type="entry name" value="MTase_YraL"/>
    <property type="match status" value="1"/>
</dbReference>
<dbReference type="Gene3D" id="3.40.1010.10">
    <property type="entry name" value="Cobalt-precorrin-4 Transmethylase, Domain 1"/>
    <property type="match status" value="1"/>
</dbReference>
<name>A0A1V1PBA0_9BACT</name>
<sequence>MVQISHNLENTDSSVVPKTLYVVATPIGNIEDITIRALKVLNQVDYIACEDTREIQKLLNHYHIKKPLITCHDHNESQCAETIIAHLENSKSIALVSDAGTPTVSDPGFRVVSIAIESEISVKPIPGVSAAMAALCVSGLPTDTFVFQGFLPKKQGKRQKLLKQLSMETKTIVLYESPKRVATLINEMVQHFGDRQAMLGRELTKPYEECIRGKLSAIHAVLVQKKAIKGEFTVLVAGYSNNKVTDDASLVIQVEKYLNAHNNQSLSHNVKKIGDIAGGIAEKNLYDRFADKK</sequence>
<dbReference type="InterPro" id="IPR018063">
    <property type="entry name" value="SAM_MeTrfase_RsmI_CS"/>
</dbReference>
<dbReference type="EC" id="2.1.1.198" evidence="6"/>
<evidence type="ECO:0000256" key="4">
    <source>
        <dbReference type="ARBA" id="ARBA00022679"/>
    </source>
</evidence>
<dbReference type="GO" id="GO:0070677">
    <property type="term" value="F:rRNA (cytosine-2'-O-)-methyltransferase activity"/>
    <property type="evidence" value="ECO:0007669"/>
    <property type="project" value="UniProtKB-UniRule"/>
</dbReference>
<comment type="function">
    <text evidence="6">Catalyzes the 2'-O-methylation of the ribose of cytidine 1402 (C1402) in 16S rRNA.</text>
</comment>
<evidence type="ECO:0000313" key="9">
    <source>
        <dbReference type="Proteomes" id="UP000189670"/>
    </source>
</evidence>
<dbReference type="GO" id="GO:0005737">
    <property type="term" value="C:cytoplasm"/>
    <property type="evidence" value="ECO:0007669"/>
    <property type="project" value="UniProtKB-SubCell"/>
</dbReference>
<accession>A0A1V1PBA0</accession>
<evidence type="ECO:0000256" key="5">
    <source>
        <dbReference type="ARBA" id="ARBA00022691"/>
    </source>
</evidence>
<keyword evidence="4 6" id="KW-0808">Transferase</keyword>
<dbReference type="InterPro" id="IPR014776">
    <property type="entry name" value="4pyrrole_Mease_sub2"/>
</dbReference>
<dbReference type="InterPro" id="IPR014777">
    <property type="entry name" value="4pyrrole_Mease_sub1"/>
</dbReference>
<keyword evidence="2 6" id="KW-0698">rRNA processing</keyword>
<proteinExistence type="inferred from homology"/>
<dbReference type="InterPro" id="IPR035996">
    <property type="entry name" value="4pyrrol_Methylase_sf"/>
</dbReference>
<dbReference type="CDD" id="cd11648">
    <property type="entry name" value="RsmI"/>
    <property type="match status" value="1"/>
</dbReference>
<reference evidence="9" key="1">
    <citation type="submission" date="2012-11" db="EMBL/GenBank/DDBJ databases">
        <authorList>
            <person name="Lucero-Rivera Y.E."/>
            <person name="Tovar-Ramirez D."/>
        </authorList>
    </citation>
    <scope>NUCLEOTIDE SEQUENCE [LARGE SCALE GENOMIC DNA]</scope>
    <source>
        <strain evidence="9">Araruama</strain>
    </source>
</reference>
<dbReference type="FunFam" id="3.30.950.10:FF:000002">
    <property type="entry name" value="Ribosomal RNA small subunit methyltransferase I"/>
    <property type="match status" value="1"/>
</dbReference>
<comment type="subcellular location">
    <subcellularLocation>
        <location evidence="6">Cytoplasm</location>
    </subcellularLocation>
</comment>
<dbReference type="InterPro" id="IPR008189">
    <property type="entry name" value="rRNA_ssu_MeTfrase_I"/>
</dbReference>
<evidence type="ECO:0000313" key="8">
    <source>
        <dbReference type="EMBL" id="ETR72056.1"/>
    </source>
</evidence>
<keyword evidence="1 6" id="KW-0963">Cytoplasm</keyword>
<gene>
    <name evidence="6" type="primary">rsmI</name>
    <name evidence="8" type="ORF">OMM_02008</name>
</gene>
<evidence type="ECO:0000256" key="2">
    <source>
        <dbReference type="ARBA" id="ARBA00022552"/>
    </source>
</evidence>
<dbReference type="Pfam" id="PF00590">
    <property type="entry name" value="TP_methylase"/>
    <property type="match status" value="1"/>
</dbReference>
<comment type="catalytic activity">
    <reaction evidence="6">
        <text>cytidine(1402) in 16S rRNA + S-adenosyl-L-methionine = 2'-O-methylcytidine(1402) in 16S rRNA + S-adenosyl-L-homocysteine + H(+)</text>
        <dbReference type="Rhea" id="RHEA:42924"/>
        <dbReference type="Rhea" id="RHEA-COMP:10285"/>
        <dbReference type="Rhea" id="RHEA-COMP:10286"/>
        <dbReference type="ChEBI" id="CHEBI:15378"/>
        <dbReference type="ChEBI" id="CHEBI:57856"/>
        <dbReference type="ChEBI" id="CHEBI:59789"/>
        <dbReference type="ChEBI" id="CHEBI:74495"/>
        <dbReference type="ChEBI" id="CHEBI:82748"/>
        <dbReference type="EC" id="2.1.1.198"/>
    </reaction>
</comment>
<evidence type="ECO:0000256" key="6">
    <source>
        <dbReference type="HAMAP-Rule" id="MF_01877"/>
    </source>
</evidence>
<dbReference type="Gene3D" id="3.30.950.10">
    <property type="entry name" value="Methyltransferase, Cobalt-precorrin-4 Transmethylase, Domain 2"/>
    <property type="match status" value="1"/>
</dbReference>
<evidence type="ECO:0000256" key="1">
    <source>
        <dbReference type="ARBA" id="ARBA00022490"/>
    </source>
</evidence>
<dbReference type="PROSITE" id="PS01296">
    <property type="entry name" value="RSMI"/>
    <property type="match status" value="1"/>
</dbReference>
<comment type="caution">
    <text evidence="8">The sequence shown here is derived from an EMBL/GenBank/DDBJ whole genome shotgun (WGS) entry which is preliminary data.</text>
</comment>
<evidence type="ECO:0000259" key="7">
    <source>
        <dbReference type="Pfam" id="PF00590"/>
    </source>
</evidence>
<comment type="similarity">
    <text evidence="6">Belongs to the methyltransferase superfamily. RsmI family.</text>
</comment>
<dbReference type="SUPFAM" id="SSF53790">
    <property type="entry name" value="Tetrapyrrole methylase"/>
    <property type="match status" value="1"/>
</dbReference>
<keyword evidence="5 6" id="KW-0949">S-adenosyl-L-methionine</keyword>